<accession>A0A5B7JRV0</accession>
<evidence type="ECO:0000313" key="3">
    <source>
        <dbReference type="Proteomes" id="UP000324222"/>
    </source>
</evidence>
<protein>
    <submittedName>
        <fullName evidence="2">Uncharacterized protein</fullName>
    </submittedName>
</protein>
<sequence length="75" mass="8288">MTTTTPAATNKESLCRLPLWAQRESSTVYLAGTTLSGQATVCLRAARERRGEDPGGRKRRRAEAGTRQERRNVKG</sequence>
<name>A0A5B7JRV0_PORTR</name>
<keyword evidence="3" id="KW-1185">Reference proteome</keyword>
<dbReference type="EMBL" id="VSRR010103487">
    <property type="protein sequence ID" value="MPC95778.1"/>
    <property type="molecule type" value="Genomic_DNA"/>
</dbReference>
<comment type="caution">
    <text evidence="2">The sequence shown here is derived from an EMBL/GenBank/DDBJ whole genome shotgun (WGS) entry which is preliminary data.</text>
</comment>
<gene>
    <name evidence="2" type="ORF">E2C01_091004</name>
</gene>
<reference evidence="2 3" key="1">
    <citation type="submission" date="2019-05" db="EMBL/GenBank/DDBJ databases">
        <title>Another draft genome of Portunus trituberculatus and its Hox gene families provides insights of decapod evolution.</title>
        <authorList>
            <person name="Jeong J.-H."/>
            <person name="Song I."/>
            <person name="Kim S."/>
            <person name="Choi T."/>
            <person name="Kim D."/>
            <person name="Ryu S."/>
            <person name="Kim W."/>
        </authorList>
    </citation>
    <scope>NUCLEOTIDE SEQUENCE [LARGE SCALE GENOMIC DNA]</scope>
    <source>
        <tissue evidence="2">Muscle</tissue>
    </source>
</reference>
<dbReference type="Proteomes" id="UP000324222">
    <property type="component" value="Unassembled WGS sequence"/>
</dbReference>
<dbReference type="AlphaFoldDB" id="A0A5B7JRV0"/>
<feature type="region of interest" description="Disordered" evidence="1">
    <location>
        <begin position="46"/>
        <end position="75"/>
    </location>
</feature>
<proteinExistence type="predicted"/>
<evidence type="ECO:0000256" key="1">
    <source>
        <dbReference type="SAM" id="MobiDB-lite"/>
    </source>
</evidence>
<organism evidence="2 3">
    <name type="scientific">Portunus trituberculatus</name>
    <name type="common">Swimming crab</name>
    <name type="synonym">Neptunus trituberculatus</name>
    <dbReference type="NCBI Taxonomy" id="210409"/>
    <lineage>
        <taxon>Eukaryota</taxon>
        <taxon>Metazoa</taxon>
        <taxon>Ecdysozoa</taxon>
        <taxon>Arthropoda</taxon>
        <taxon>Crustacea</taxon>
        <taxon>Multicrustacea</taxon>
        <taxon>Malacostraca</taxon>
        <taxon>Eumalacostraca</taxon>
        <taxon>Eucarida</taxon>
        <taxon>Decapoda</taxon>
        <taxon>Pleocyemata</taxon>
        <taxon>Brachyura</taxon>
        <taxon>Eubrachyura</taxon>
        <taxon>Portunoidea</taxon>
        <taxon>Portunidae</taxon>
        <taxon>Portuninae</taxon>
        <taxon>Portunus</taxon>
    </lineage>
</organism>
<evidence type="ECO:0000313" key="2">
    <source>
        <dbReference type="EMBL" id="MPC95778.1"/>
    </source>
</evidence>